<dbReference type="InterPro" id="IPR013785">
    <property type="entry name" value="Aldolase_TIM"/>
</dbReference>
<dbReference type="AlphaFoldDB" id="A0A2A4I510"/>
<evidence type="ECO:0000313" key="2">
    <source>
        <dbReference type="EMBL" id="PCG13711.1"/>
    </source>
</evidence>
<organism evidence="2 3">
    <name type="scientific">Sphingomonas adhaesiva</name>
    <dbReference type="NCBI Taxonomy" id="28212"/>
    <lineage>
        <taxon>Bacteria</taxon>
        <taxon>Pseudomonadati</taxon>
        <taxon>Pseudomonadota</taxon>
        <taxon>Alphaproteobacteria</taxon>
        <taxon>Sphingomonadales</taxon>
        <taxon>Sphingomonadaceae</taxon>
        <taxon>Sphingomonas</taxon>
    </lineage>
</organism>
<dbReference type="SUPFAM" id="SSF51391">
    <property type="entry name" value="Thiamin phosphate synthase"/>
    <property type="match status" value="1"/>
</dbReference>
<evidence type="ECO:0000313" key="3">
    <source>
        <dbReference type="Proteomes" id="UP000218323"/>
    </source>
</evidence>
<protein>
    <submittedName>
        <fullName evidence="2">Thiamine phosphate synthase</fullName>
    </submittedName>
</protein>
<evidence type="ECO:0000259" key="1">
    <source>
        <dbReference type="Pfam" id="PF02581"/>
    </source>
</evidence>
<keyword evidence="3" id="KW-1185">Reference proteome</keyword>
<dbReference type="Gene3D" id="3.20.20.70">
    <property type="entry name" value="Aldolase class I"/>
    <property type="match status" value="1"/>
</dbReference>
<feature type="domain" description="Thiamine phosphate synthase/TenI" evidence="1">
    <location>
        <begin position="91"/>
        <end position="173"/>
    </location>
</feature>
<dbReference type="Proteomes" id="UP000218323">
    <property type="component" value="Unassembled WGS sequence"/>
</dbReference>
<dbReference type="EMBL" id="NWVC01000006">
    <property type="protein sequence ID" value="PCG13711.1"/>
    <property type="molecule type" value="Genomic_DNA"/>
</dbReference>
<dbReference type="Pfam" id="PF02581">
    <property type="entry name" value="TMP-TENI"/>
    <property type="match status" value="1"/>
</dbReference>
<accession>A0A2A4I510</accession>
<dbReference type="GO" id="GO:0009228">
    <property type="term" value="P:thiamine biosynthetic process"/>
    <property type="evidence" value="ECO:0007669"/>
    <property type="project" value="UniProtKB-KW"/>
</dbReference>
<comment type="caution">
    <text evidence="2">The sequence shown here is derived from an EMBL/GenBank/DDBJ whole genome shotgun (WGS) entry which is preliminary data.</text>
</comment>
<dbReference type="InterPro" id="IPR022998">
    <property type="entry name" value="ThiamineP_synth_TenI"/>
</dbReference>
<dbReference type="InterPro" id="IPR036206">
    <property type="entry name" value="ThiamineP_synth_sf"/>
</dbReference>
<reference evidence="2 3" key="1">
    <citation type="submission" date="2017-09" db="EMBL/GenBank/DDBJ databases">
        <title>Sphingomonas adhaesiva DSM 7418, whole genome shotgun sequence.</title>
        <authorList>
            <person name="Feng G."/>
            <person name="Zhu H."/>
        </authorList>
    </citation>
    <scope>NUCLEOTIDE SEQUENCE [LARGE SCALE GENOMIC DNA]</scope>
    <source>
        <strain evidence="2 3">DSM 7418</strain>
    </source>
</reference>
<name>A0A2A4I510_9SPHN</name>
<gene>
    <name evidence="2" type="ORF">COA07_12400</name>
</gene>
<dbReference type="RefSeq" id="WP_066708383.1">
    <property type="nucleotide sequence ID" value="NZ_NWVC01000006.1"/>
</dbReference>
<proteinExistence type="predicted"/>
<sequence>MRPRHPIPTPIPTRWLMTDERLGEGLWQALERLPRGGGVVFRHYRTAARERRALFERAVRVARRRHLTVVAADSRGLRGADGTHHRVGFGMVTWPVHDAREAVRARRAGADVLFVSPLFATRSHPGARAKGPVRARLAAGRGPGVLIALGGMDERRFRRVRPLGFAGYAAIDAWAAGPVSGQKRKAVPT</sequence>